<dbReference type="RefSeq" id="WP_338445565.1">
    <property type="nucleotide sequence ID" value="NZ_CP144918.1"/>
</dbReference>
<evidence type="ECO:0000313" key="1">
    <source>
        <dbReference type="EMBL" id="WWA46668.1"/>
    </source>
</evidence>
<name>A0ABZ2D5S1_9SPHN</name>
<dbReference type="Proteomes" id="UP001335183">
    <property type="component" value="Chromosome"/>
</dbReference>
<evidence type="ECO:0000313" key="2">
    <source>
        <dbReference type="Proteomes" id="UP001335183"/>
    </source>
</evidence>
<keyword evidence="2" id="KW-1185">Reference proteome</keyword>
<dbReference type="EMBL" id="CP144918">
    <property type="protein sequence ID" value="WWA46668.1"/>
    <property type="molecule type" value="Genomic_DNA"/>
</dbReference>
<proteinExistence type="predicted"/>
<reference evidence="1 2" key="1">
    <citation type="submission" date="2024-02" db="EMBL/GenBank/DDBJ databases">
        <title>The whole genome sequence of five bacterial samples isolated from Abu Dhabi Sabkha-shore region.</title>
        <authorList>
            <person name="Sudalaimuthuasari N."/>
            <person name="Sarfraz B."/>
            <person name="Tuyisabe J.D."/>
            <person name="Mugisha Ntwali L.D.M."/>
            <person name="Ali A.I.A.A."/>
            <person name="Almansoori S.Z.A."/>
            <person name="Alajami H.S.A."/>
            <person name="Almeqbaali A.A.S."/>
            <person name="Kundu B."/>
            <person name="Saeed E.E."/>
            <person name="Sukumarinath V."/>
            <person name="Mishra A.K."/>
            <person name="Hazzouri K.M."/>
            <person name="Almaskari R."/>
            <person name="Sharma A.K."/>
            <person name="Amiri K.M.A."/>
        </authorList>
    </citation>
    <scope>NUCLEOTIDE SEQUENCE [LARGE SCALE GENOMIC DNA]</scope>
    <source>
        <strain evidence="2">kcgeb_sd</strain>
    </source>
</reference>
<organism evidence="1 2">
    <name type="scientific">Pelagerythrobacter marensis</name>
    <dbReference type="NCBI Taxonomy" id="543877"/>
    <lineage>
        <taxon>Bacteria</taxon>
        <taxon>Pseudomonadati</taxon>
        <taxon>Pseudomonadota</taxon>
        <taxon>Alphaproteobacteria</taxon>
        <taxon>Sphingomonadales</taxon>
        <taxon>Erythrobacteraceae</taxon>
        <taxon>Pelagerythrobacter</taxon>
    </lineage>
</organism>
<accession>A0ABZ2D5S1</accession>
<gene>
    <name evidence="1" type="ORF">V5F89_10325</name>
</gene>
<sequence length="48" mass="5325">MAKIAHRIAHESGKVIVIVNNSYAHGHLTRLRLERRAALPNISKLAPT</sequence>
<evidence type="ECO:0008006" key="3">
    <source>
        <dbReference type="Google" id="ProtNLM"/>
    </source>
</evidence>
<protein>
    <recommendedName>
        <fullName evidence="3">Thiamine pyrophosphate enzyme TPP-binding domain-containing protein</fullName>
    </recommendedName>
</protein>